<keyword evidence="8" id="KW-1185">Reference proteome</keyword>
<evidence type="ECO:0000259" key="6">
    <source>
        <dbReference type="Pfam" id="PF14047"/>
    </source>
</evidence>
<proteinExistence type="predicted"/>
<feature type="domain" description="Developmental pluripotency-associated protein 2/4 C-terminal" evidence="6">
    <location>
        <begin position="330"/>
        <end position="395"/>
    </location>
</feature>
<dbReference type="Proteomes" id="UP000261680">
    <property type="component" value="Unplaced"/>
</dbReference>
<evidence type="ECO:0000256" key="3">
    <source>
        <dbReference type="ARBA" id="ARBA00023163"/>
    </source>
</evidence>
<evidence type="ECO:0000256" key="4">
    <source>
        <dbReference type="ARBA" id="ARBA00023242"/>
    </source>
</evidence>
<accession>A0A384DCW4</accession>
<sequence>MGEENLRLYFQIGLPIRHLPYLISKPGVKVISQGRIHTASGVCNAYPGAVHVSYLDTGSVWGGPGTRGKTDGLLCPQQNSTKSGEESLAGQSQPEEAKKKQQASGETKLQRNSESGTKRKRSMKEEKGELKVVLQHFKRLHKSKLLLISSHSPAASRSEKEAQGNGRVRLRKKIPIPPLPPKLPPANVLHRDILRAWCQQLKLSTKGQKLDVYKRICEYAYPDQKKNIPVTAEEAKIHTHSQRRSQTDQGEMSPESSEKRLSSDGTYRPDVAAPSEGGASALAGSDVLLEGVNTVVVTTSAPDAVFASWSRIAARAGKMETVEPPQEAHGVRWCVVHGRSLPADTEGWVHLQFHAGQAWVPEKRGRVCALFLLPACNFPPPHLEDNMLCPKCVRR</sequence>
<evidence type="ECO:0000313" key="8">
    <source>
        <dbReference type="Proteomes" id="UP000261680"/>
    </source>
</evidence>
<feature type="compositionally biased region" description="Polar residues" evidence="5">
    <location>
        <begin position="102"/>
        <end position="115"/>
    </location>
</feature>
<dbReference type="GO" id="GO:0048731">
    <property type="term" value="P:system development"/>
    <property type="evidence" value="ECO:0007669"/>
    <property type="project" value="TreeGrafter"/>
</dbReference>
<keyword evidence="4" id="KW-0539">Nucleus</keyword>
<organism evidence="8 9">
    <name type="scientific">Ursus maritimus</name>
    <name type="common">Polar bear</name>
    <name type="synonym">Thalarctos maritimus</name>
    <dbReference type="NCBI Taxonomy" id="29073"/>
    <lineage>
        <taxon>Eukaryota</taxon>
        <taxon>Metazoa</taxon>
        <taxon>Chordata</taxon>
        <taxon>Craniata</taxon>
        <taxon>Vertebrata</taxon>
        <taxon>Euteleostomi</taxon>
        <taxon>Mammalia</taxon>
        <taxon>Eutheria</taxon>
        <taxon>Laurasiatheria</taxon>
        <taxon>Carnivora</taxon>
        <taxon>Caniformia</taxon>
        <taxon>Ursidae</taxon>
        <taxon>Ursus</taxon>
    </lineage>
</organism>
<dbReference type="PANTHER" id="PTHR16073:SF8">
    <property type="entry name" value="DEVELOPMENTAL PLURIPOTENCY-ASSOCIATED PROTEIN 4"/>
    <property type="match status" value="1"/>
</dbReference>
<protein>
    <submittedName>
        <fullName evidence="9">Developmental pluripotency-associated protein 4</fullName>
    </submittedName>
</protein>
<feature type="region of interest" description="Disordered" evidence="5">
    <location>
        <begin position="67"/>
        <end position="128"/>
    </location>
</feature>
<keyword evidence="2" id="KW-0805">Transcription regulation</keyword>
<dbReference type="InterPro" id="IPR025892">
    <property type="entry name" value="Dppa2/4_central_dom"/>
</dbReference>
<dbReference type="KEGG" id="umr:103677369"/>
<evidence type="ECO:0000256" key="5">
    <source>
        <dbReference type="SAM" id="MobiDB-lite"/>
    </source>
</evidence>
<dbReference type="CTD" id="55211"/>
<evidence type="ECO:0000256" key="1">
    <source>
        <dbReference type="ARBA" id="ARBA00004123"/>
    </source>
</evidence>
<feature type="domain" description="Developmental pluripotency-associated protein 2/4 central" evidence="7">
    <location>
        <begin position="290"/>
        <end position="322"/>
    </location>
</feature>
<dbReference type="PANTHER" id="PTHR16073">
    <property type="entry name" value="DCR DOMAIN-CONTAINING PROTEIN"/>
    <property type="match status" value="1"/>
</dbReference>
<dbReference type="Pfam" id="PF14049">
    <property type="entry name" value="Dppa2_A"/>
    <property type="match status" value="2"/>
</dbReference>
<evidence type="ECO:0000313" key="9">
    <source>
        <dbReference type="RefSeq" id="XP_008704853.1"/>
    </source>
</evidence>
<feature type="region of interest" description="Disordered" evidence="5">
    <location>
        <begin position="148"/>
        <end position="183"/>
    </location>
</feature>
<evidence type="ECO:0000259" key="7">
    <source>
        <dbReference type="Pfam" id="PF14049"/>
    </source>
</evidence>
<keyword evidence="3" id="KW-0804">Transcription</keyword>
<comment type="subcellular location">
    <subcellularLocation>
        <location evidence="1">Nucleus</location>
    </subcellularLocation>
</comment>
<dbReference type="RefSeq" id="XP_008704853.1">
    <property type="nucleotide sequence ID" value="XM_008706631.1"/>
</dbReference>
<dbReference type="InterPro" id="IPR039590">
    <property type="entry name" value="Dppa2/4"/>
</dbReference>
<evidence type="ECO:0000256" key="2">
    <source>
        <dbReference type="ARBA" id="ARBA00023015"/>
    </source>
</evidence>
<reference evidence="9" key="1">
    <citation type="submission" date="2025-08" db="UniProtKB">
        <authorList>
            <consortium name="RefSeq"/>
        </authorList>
    </citation>
    <scope>IDENTIFICATION</scope>
    <source>
        <tissue evidence="9">Whole blood</tissue>
    </source>
</reference>
<dbReference type="GO" id="GO:0005634">
    <property type="term" value="C:nucleus"/>
    <property type="evidence" value="ECO:0007669"/>
    <property type="project" value="UniProtKB-SubCell"/>
</dbReference>
<feature type="region of interest" description="Disordered" evidence="5">
    <location>
        <begin position="234"/>
        <end position="276"/>
    </location>
</feature>
<gene>
    <name evidence="9" type="primary">DPPA4</name>
</gene>
<dbReference type="AlphaFoldDB" id="A0A384DCW4"/>
<name>A0A384DCW4_URSMA</name>
<feature type="domain" description="Developmental pluripotency-associated protein 2/4 central" evidence="7">
    <location>
        <begin position="225"/>
        <end position="267"/>
    </location>
</feature>
<dbReference type="OrthoDB" id="9831002at2759"/>
<dbReference type="GeneID" id="103677369"/>
<dbReference type="Pfam" id="PF14047">
    <property type="entry name" value="DCR"/>
    <property type="match status" value="1"/>
</dbReference>
<dbReference type="InterPro" id="IPR025891">
    <property type="entry name" value="Dppa2/4_C_dom"/>
</dbReference>
<dbReference type="GO" id="GO:0003682">
    <property type="term" value="F:chromatin binding"/>
    <property type="evidence" value="ECO:0007669"/>
    <property type="project" value="InterPro"/>
</dbReference>